<dbReference type="Gene3D" id="3.40.1190.20">
    <property type="match status" value="1"/>
</dbReference>
<dbReference type="InterPro" id="IPR029056">
    <property type="entry name" value="Ribokinase-like"/>
</dbReference>
<keyword evidence="2 7" id="KW-0808">Transferase</keyword>
<evidence type="ECO:0000256" key="5">
    <source>
        <dbReference type="ARBA" id="ARBA00022840"/>
    </source>
</evidence>
<dbReference type="RefSeq" id="WP_113745014.1">
    <property type="nucleotide sequence ID" value="NZ_UAPV01000001.1"/>
</dbReference>
<dbReference type="CDD" id="cd01166">
    <property type="entry name" value="KdgK"/>
    <property type="match status" value="1"/>
</dbReference>
<dbReference type="InterPro" id="IPR030830">
    <property type="entry name" value="Myo_inos_IolC"/>
</dbReference>
<reference evidence="7 8" key="1">
    <citation type="submission" date="2018-06" db="EMBL/GenBank/DDBJ databases">
        <authorList>
            <consortium name="Pathogen Informatics"/>
            <person name="Doyle S."/>
        </authorList>
    </citation>
    <scope>NUCLEOTIDE SEQUENCE [LARGE SCALE GENOMIC DNA]</scope>
    <source>
        <strain evidence="7 8">NCTC13093</strain>
    </source>
</reference>
<dbReference type="NCBIfam" id="TIGR04382">
    <property type="entry name" value="myo_inos_iolC_N"/>
    <property type="match status" value="1"/>
</dbReference>
<dbReference type="InterPro" id="IPR011611">
    <property type="entry name" value="PfkB_dom"/>
</dbReference>
<evidence type="ECO:0000313" key="7">
    <source>
        <dbReference type="EMBL" id="SPT71004.1"/>
    </source>
</evidence>
<dbReference type="Proteomes" id="UP000250086">
    <property type="component" value="Unassembled WGS sequence"/>
</dbReference>
<dbReference type="InterPro" id="IPR023314">
    <property type="entry name" value="Myo_inos_IolC-like_sf"/>
</dbReference>
<keyword evidence="8" id="KW-1185">Reference proteome</keyword>
<dbReference type="Gene3D" id="2.20.150.10">
    <property type="entry name" value="putative 5-dehydro-2- deoxygluconokinase"/>
    <property type="match status" value="1"/>
</dbReference>
<dbReference type="GO" id="GO:0047590">
    <property type="term" value="F:5-dehydro-2-deoxygluconokinase activity"/>
    <property type="evidence" value="ECO:0007669"/>
    <property type="project" value="UniProtKB-EC"/>
</dbReference>
<evidence type="ECO:0000259" key="6">
    <source>
        <dbReference type="Pfam" id="PF00294"/>
    </source>
</evidence>
<dbReference type="AlphaFoldDB" id="A0A2X0V964"/>
<dbReference type="SUPFAM" id="SSF53613">
    <property type="entry name" value="Ribokinase-like"/>
    <property type="match status" value="1"/>
</dbReference>
<dbReference type="InterPro" id="IPR050306">
    <property type="entry name" value="PfkB_Carbo_kinase"/>
</dbReference>
<feature type="domain" description="Carbohydrate kinase PfkB" evidence="6">
    <location>
        <begin position="13"/>
        <end position="319"/>
    </location>
</feature>
<dbReference type="PANTHER" id="PTHR43085">
    <property type="entry name" value="HEXOKINASE FAMILY MEMBER"/>
    <property type="match status" value="1"/>
</dbReference>
<evidence type="ECO:0000256" key="4">
    <source>
        <dbReference type="ARBA" id="ARBA00022777"/>
    </source>
</evidence>
<protein>
    <submittedName>
        <fullName evidence="7">5-dehydro-2-deoxygluconokinase</fullName>
        <ecNumber evidence="7">2.7.1.92</ecNumber>
    </submittedName>
</protein>
<comment type="similarity">
    <text evidence="1">Belongs to the carbohydrate kinase PfkB family.</text>
</comment>
<name>A0A2X0V964_9GAMM</name>
<evidence type="ECO:0000313" key="8">
    <source>
        <dbReference type="Proteomes" id="UP000250086"/>
    </source>
</evidence>
<evidence type="ECO:0000256" key="2">
    <source>
        <dbReference type="ARBA" id="ARBA00022679"/>
    </source>
</evidence>
<organism evidence="7 8">
    <name type="scientific">Anaerobiospirillum thomasii</name>
    <dbReference type="NCBI Taxonomy" id="179995"/>
    <lineage>
        <taxon>Bacteria</taxon>
        <taxon>Pseudomonadati</taxon>
        <taxon>Pseudomonadota</taxon>
        <taxon>Gammaproteobacteria</taxon>
        <taxon>Aeromonadales</taxon>
        <taxon>Succinivibrionaceae</taxon>
        <taxon>Anaerobiospirillum</taxon>
    </lineage>
</organism>
<dbReference type="EC" id="2.7.1.92" evidence="7"/>
<gene>
    <name evidence="7" type="primary">iolC</name>
    <name evidence="7" type="ORF">NCTC13093_02434</name>
</gene>
<keyword evidence="5" id="KW-0067">ATP-binding</keyword>
<keyword evidence="3" id="KW-0547">Nucleotide-binding</keyword>
<sequence>MSYVKFDSSRPLDLVLLGRAAIDLNPLPEEMYRTLDKSRTFKMYLGGSPANIAAGLGRLGKKCGFIGKVSNDQFGDFAINALAGFNCDTSCLTKVNGPQKLGLTFTEVLSPEQSSILMYRECIADLALSVDDIDENYIKKAKALLISGTSLAQSPSREAALKAMMIAKMTNTPIIFDIDYRAYNWQSKDEISIYYYTVAQNADVILGSREEFDLTLSLVTKDNLTDQAIADHFFAKKAAIVVIKHGKDGSTAYLSDGHNFNVKPYKVKPLKGFGGGDGYASAFLYGLFEGWSMDKMLTYGSASAAILIRSHGCSDFMPTMSELESFIKEQDQQFGSHVQ</sequence>
<accession>A0A2X0V964</accession>
<dbReference type="PANTHER" id="PTHR43085:SF49">
    <property type="entry name" value="5-DEHYDRO-2-DEOXYGLUCONOKINASE"/>
    <property type="match status" value="1"/>
</dbReference>
<keyword evidence="4 7" id="KW-0418">Kinase</keyword>
<dbReference type="EMBL" id="UAPV01000001">
    <property type="protein sequence ID" value="SPT71004.1"/>
    <property type="molecule type" value="Genomic_DNA"/>
</dbReference>
<proteinExistence type="inferred from homology"/>
<dbReference type="GO" id="GO:0005524">
    <property type="term" value="F:ATP binding"/>
    <property type="evidence" value="ECO:0007669"/>
    <property type="project" value="UniProtKB-KW"/>
</dbReference>
<evidence type="ECO:0000256" key="3">
    <source>
        <dbReference type="ARBA" id="ARBA00022741"/>
    </source>
</evidence>
<evidence type="ECO:0000256" key="1">
    <source>
        <dbReference type="ARBA" id="ARBA00010688"/>
    </source>
</evidence>
<dbReference type="Pfam" id="PF00294">
    <property type="entry name" value="PfkB"/>
    <property type="match status" value="1"/>
</dbReference>